<protein>
    <submittedName>
        <fullName evidence="2">DNA-directed RNA polymerases I II and III subunit RPABC1</fullName>
    </submittedName>
</protein>
<evidence type="ECO:0000313" key="2">
    <source>
        <dbReference type="EMBL" id="MCI12691.1"/>
    </source>
</evidence>
<name>A0A392PKT3_9FABA</name>
<reference evidence="2 3" key="1">
    <citation type="journal article" date="2018" name="Front. Plant Sci.">
        <title>Red Clover (Trifolium pratense) and Zigzag Clover (T. medium) - A Picture of Genomic Similarities and Differences.</title>
        <authorList>
            <person name="Dluhosova J."/>
            <person name="Istvanek J."/>
            <person name="Nedelnik J."/>
            <person name="Repkova J."/>
        </authorList>
    </citation>
    <scope>NUCLEOTIDE SEQUENCE [LARGE SCALE GENOMIC DNA]</scope>
    <source>
        <strain evidence="3">cv. 10/8</strain>
        <tissue evidence="2">Leaf</tissue>
    </source>
</reference>
<dbReference type="GO" id="GO:0006366">
    <property type="term" value="P:transcription by RNA polymerase II"/>
    <property type="evidence" value="ECO:0007669"/>
    <property type="project" value="TreeGrafter"/>
</dbReference>
<dbReference type="FunFam" id="3.40.1340.10:FF:000001">
    <property type="entry name" value="DNA-directed RNA polymerases I, II, and III subunit RPABC1"/>
    <property type="match status" value="1"/>
</dbReference>
<dbReference type="Proteomes" id="UP000265520">
    <property type="component" value="Unassembled WGS sequence"/>
</dbReference>
<feature type="non-terminal residue" evidence="2">
    <location>
        <position position="1"/>
    </location>
</feature>
<dbReference type="GO" id="GO:0005666">
    <property type="term" value="C:RNA polymerase III complex"/>
    <property type="evidence" value="ECO:0007669"/>
    <property type="project" value="TreeGrafter"/>
</dbReference>
<evidence type="ECO:0000313" key="3">
    <source>
        <dbReference type="Proteomes" id="UP000265520"/>
    </source>
</evidence>
<dbReference type="GO" id="GO:0005665">
    <property type="term" value="C:RNA polymerase II, core complex"/>
    <property type="evidence" value="ECO:0007669"/>
    <property type="project" value="TreeGrafter"/>
</dbReference>
<dbReference type="Pfam" id="PF03871">
    <property type="entry name" value="RNA_pol_Rpb5_N"/>
    <property type="match status" value="1"/>
</dbReference>
<proteinExistence type="predicted"/>
<dbReference type="Gene3D" id="3.40.1340.10">
    <property type="entry name" value="RNA polymerase, Rpb5, N-terminal domain"/>
    <property type="match status" value="1"/>
</dbReference>
<dbReference type="EMBL" id="LXQA010085176">
    <property type="protein sequence ID" value="MCI12691.1"/>
    <property type="molecule type" value="Genomic_DNA"/>
</dbReference>
<dbReference type="SUPFAM" id="SSF53036">
    <property type="entry name" value="Eukaryotic RPB5 N-terminal domain"/>
    <property type="match status" value="1"/>
</dbReference>
<dbReference type="GO" id="GO:0005736">
    <property type="term" value="C:RNA polymerase I complex"/>
    <property type="evidence" value="ECO:0007669"/>
    <property type="project" value="TreeGrafter"/>
</dbReference>
<keyword evidence="3" id="KW-1185">Reference proteome</keyword>
<sequence>EGRNRALIHKKKKEEYSVVSSSKKLRTTTMVFGEEDVAKLYKIRRTILQMLADRNYIVSDTELSMSKQDFKSEFGEHFRREQLEIQKTHKDNPSERVCVFFSDDAKLGVAAVKSIINRMSPENFTRGILVCQKPFSPQAKTTVAAFNNMSTSRLEVFLVICFPIFLSL</sequence>
<dbReference type="PANTHER" id="PTHR10535">
    <property type="entry name" value="DNA-DIRECTED RNA POLYMERASES I, II, AND III SUBUNIT RPABC1"/>
    <property type="match status" value="1"/>
</dbReference>
<dbReference type="AlphaFoldDB" id="A0A392PKT3"/>
<dbReference type="InterPro" id="IPR036710">
    <property type="entry name" value="RNA_pol_Rpb5_N_sf"/>
</dbReference>
<keyword evidence="2" id="KW-0804">Transcription</keyword>
<comment type="caution">
    <text evidence="2">The sequence shown here is derived from an EMBL/GenBank/DDBJ whole genome shotgun (WGS) entry which is preliminary data.</text>
</comment>
<evidence type="ECO:0000259" key="1">
    <source>
        <dbReference type="Pfam" id="PF03871"/>
    </source>
</evidence>
<dbReference type="PANTHER" id="PTHR10535:SF0">
    <property type="entry name" value="DNA-DIRECTED RNA POLYMERASES I, II, AND III SUBUNIT RPABC1"/>
    <property type="match status" value="1"/>
</dbReference>
<keyword evidence="2" id="KW-0240">DNA-directed RNA polymerase</keyword>
<accession>A0A392PKT3</accession>
<dbReference type="GO" id="GO:0003899">
    <property type="term" value="F:DNA-directed RNA polymerase activity"/>
    <property type="evidence" value="ECO:0007669"/>
    <property type="project" value="InterPro"/>
</dbReference>
<dbReference type="GO" id="GO:0042797">
    <property type="term" value="P:tRNA transcription by RNA polymerase III"/>
    <property type="evidence" value="ECO:0007669"/>
    <property type="project" value="TreeGrafter"/>
</dbReference>
<dbReference type="GO" id="GO:0003677">
    <property type="term" value="F:DNA binding"/>
    <property type="evidence" value="ECO:0007669"/>
    <property type="project" value="InterPro"/>
</dbReference>
<dbReference type="InterPro" id="IPR014381">
    <property type="entry name" value="Arch_Rpo5/euc_Rpb5"/>
</dbReference>
<organism evidence="2 3">
    <name type="scientific">Trifolium medium</name>
    <dbReference type="NCBI Taxonomy" id="97028"/>
    <lineage>
        <taxon>Eukaryota</taxon>
        <taxon>Viridiplantae</taxon>
        <taxon>Streptophyta</taxon>
        <taxon>Embryophyta</taxon>
        <taxon>Tracheophyta</taxon>
        <taxon>Spermatophyta</taxon>
        <taxon>Magnoliopsida</taxon>
        <taxon>eudicotyledons</taxon>
        <taxon>Gunneridae</taxon>
        <taxon>Pentapetalae</taxon>
        <taxon>rosids</taxon>
        <taxon>fabids</taxon>
        <taxon>Fabales</taxon>
        <taxon>Fabaceae</taxon>
        <taxon>Papilionoideae</taxon>
        <taxon>50 kb inversion clade</taxon>
        <taxon>NPAAA clade</taxon>
        <taxon>Hologalegina</taxon>
        <taxon>IRL clade</taxon>
        <taxon>Trifolieae</taxon>
        <taxon>Trifolium</taxon>
    </lineage>
</organism>
<dbReference type="GO" id="GO:0006362">
    <property type="term" value="P:transcription elongation by RNA polymerase I"/>
    <property type="evidence" value="ECO:0007669"/>
    <property type="project" value="TreeGrafter"/>
</dbReference>
<dbReference type="InterPro" id="IPR005571">
    <property type="entry name" value="RNA_pol_Rpb5_N"/>
</dbReference>
<feature type="domain" description="RNA polymerase Rpb5 N-terminal" evidence="1">
    <location>
        <begin position="34"/>
        <end position="119"/>
    </location>
</feature>